<dbReference type="InterPro" id="IPR052901">
    <property type="entry name" value="Bact_TGase-like"/>
</dbReference>
<feature type="region of interest" description="Disordered" evidence="1">
    <location>
        <begin position="576"/>
        <end position="631"/>
    </location>
</feature>
<keyword evidence="5" id="KW-1185">Reference proteome</keyword>
<feature type="transmembrane region" description="Helical" evidence="2">
    <location>
        <begin position="27"/>
        <end position="47"/>
    </location>
</feature>
<dbReference type="RefSeq" id="WP_183624424.1">
    <property type="nucleotide sequence ID" value="NZ_JACHWJ010000002.1"/>
</dbReference>
<dbReference type="Pfam" id="PF01841">
    <property type="entry name" value="Transglut_core"/>
    <property type="match status" value="1"/>
</dbReference>
<keyword evidence="2" id="KW-1133">Transmembrane helix</keyword>
<feature type="domain" description="Transglutaminase-like" evidence="3">
    <location>
        <begin position="509"/>
        <end position="579"/>
    </location>
</feature>
<feature type="transmembrane region" description="Helical" evidence="2">
    <location>
        <begin position="237"/>
        <end position="258"/>
    </location>
</feature>
<feature type="compositionally biased region" description="Basic and acidic residues" evidence="1">
    <location>
        <begin position="608"/>
        <end position="623"/>
    </location>
</feature>
<protein>
    <submittedName>
        <fullName evidence="4">Transglutaminase-like putative cysteine protease</fullName>
    </submittedName>
</protein>
<dbReference type="GO" id="GO:0008233">
    <property type="term" value="F:peptidase activity"/>
    <property type="evidence" value="ECO:0007669"/>
    <property type="project" value="UniProtKB-KW"/>
</dbReference>
<keyword evidence="4" id="KW-0645">Protease</keyword>
<reference evidence="4 5" key="1">
    <citation type="submission" date="2020-08" db="EMBL/GenBank/DDBJ databases">
        <title>Sequencing the genomes of 1000 actinobacteria strains.</title>
        <authorList>
            <person name="Klenk H.-P."/>
        </authorList>
    </citation>
    <scope>NUCLEOTIDE SEQUENCE [LARGE SCALE GENOMIC DNA]</scope>
    <source>
        <strain evidence="4 5">DSM 20419</strain>
    </source>
</reference>
<evidence type="ECO:0000256" key="2">
    <source>
        <dbReference type="SAM" id="Phobius"/>
    </source>
</evidence>
<dbReference type="InterPro" id="IPR002931">
    <property type="entry name" value="Transglutaminase-like"/>
</dbReference>
<sequence length="796" mass="84673">MTTAQGQTGGAPNPPGKPQARALGASVLVDAGVIAALTLLASCGFAAAYGSAWFLLAVAGGLLVGIGSAVLGAWLGLTRFNTLLVAIAAYFLLGTAFALPRSGLGGVLPTLTTLADLARAPVFAWRDAVTLSTPLLAPTHLAVLPYFAATVSSLVSMLVLLWVAPNRPGAVWPPTVALLGPLAVLASAIFIGTEDSVAGVLRGGAFAVIALVWLSWRRGLGNIASKDARRALARSRALGTGVLVLVAALLTTAGGFVASTTIADQRVVAREQITPPFDPLTHTSPLAGFREYSKLAPDTVLFDVTGLQGGDRIRLATLESYSGKAWQIADPQESMDATGSYNLSGRVVPSNPFVTSSSDRALGVTVRGYSDIWLPSVGVPTGVNFTGGSLPGRSGDFRYNSRTGGGLITSGLREGDTYEIAALAQDLPVEGQLDNVNVVDLDYPAMPAAPAALVERMQSYVAGETSPYLQLKAIENALVAEGFLSHGTASDTVPSRAGHGLDRMQELFDLRYLVGDQEQYASAMAIMARQLGFPARVVMGYAPEQISADGTTEVRGSDVTAWVEVPFERFGWVAFDPTPEQTDVPVNTTTDPQSKPKAQVRQPPQTQEKPDELLTSADERRQEEEPEDEENLPAWLTTVGVSLAVPLVLFLAPLLVIGLLKRRRRRRRQHEGSPDLRAAGAWSDGIDRFAELGYQVPPQRTRLQIAEAVHPSLVSIADRSDRAVFGDELPTDEQLDKLWADVDSSVAEAMSSAGFWRRLRGRYTFHRTQRAVSWRRGTFGVHPSTAGNDRPGAGRA</sequence>
<evidence type="ECO:0000313" key="4">
    <source>
        <dbReference type="EMBL" id="MBB2957646.1"/>
    </source>
</evidence>
<dbReference type="PANTHER" id="PTHR42736">
    <property type="entry name" value="PROTEIN-GLUTAMINE GAMMA-GLUTAMYLTRANSFERASE"/>
    <property type="match status" value="1"/>
</dbReference>
<feature type="transmembrane region" description="Helical" evidence="2">
    <location>
        <begin position="197"/>
        <end position="216"/>
    </location>
</feature>
<evidence type="ECO:0000313" key="5">
    <source>
        <dbReference type="Proteomes" id="UP000545286"/>
    </source>
</evidence>
<feature type="transmembrane region" description="Helical" evidence="2">
    <location>
        <begin position="634"/>
        <end position="660"/>
    </location>
</feature>
<dbReference type="InterPro" id="IPR038765">
    <property type="entry name" value="Papain-like_cys_pep_sf"/>
</dbReference>
<dbReference type="SUPFAM" id="SSF54001">
    <property type="entry name" value="Cysteine proteinases"/>
    <property type="match status" value="1"/>
</dbReference>
<dbReference type="Gene3D" id="3.10.620.30">
    <property type="match status" value="1"/>
</dbReference>
<name>A0A7W4YG38_9MICO</name>
<feature type="transmembrane region" description="Helical" evidence="2">
    <location>
        <begin position="82"/>
        <end position="99"/>
    </location>
</feature>
<evidence type="ECO:0000256" key="1">
    <source>
        <dbReference type="SAM" id="MobiDB-lite"/>
    </source>
</evidence>
<feature type="transmembrane region" description="Helical" evidence="2">
    <location>
        <begin position="53"/>
        <end position="75"/>
    </location>
</feature>
<comment type="caution">
    <text evidence="4">The sequence shown here is derived from an EMBL/GenBank/DDBJ whole genome shotgun (WGS) entry which is preliminary data.</text>
</comment>
<keyword evidence="2" id="KW-0812">Transmembrane</keyword>
<dbReference type="AlphaFoldDB" id="A0A7W4YG38"/>
<keyword evidence="2" id="KW-0472">Membrane</keyword>
<dbReference type="PANTHER" id="PTHR42736:SF1">
    <property type="entry name" value="PROTEIN-GLUTAMINE GAMMA-GLUTAMYLTRANSFERASE"/>
    <property type="match status" value="1"/>
</dbReference>
<feature type="transmembrane region" description="Helical" evidence="2">
    <location>
        <begin position="171"/>
        <end position="191"/>
    </location>
</feature>
<evidence type="ECO:0000259" key="3">
    <source>
        <dbReference type="SMART" id="SM00460"/>
    </source>
</evidence>
<dbReference type="GO" id="GO:0006508">
    <property type="term" value="P:proteolysis"/>
    <property type="evidence" value="ECO:0007669"/>
    <property type="project" value="UniProtKB-KW"/>
</dbReference>
<feature type="region of interest" description="Disordered" evidence="1">
    <location>
        <begin position="776"/>
        <end position="796"/>
    </location>
</feature>
<keyword evidence="4" id="KW-0378">Hydrolase</keyword>
<feature type="transmembrane region" description="Helical" evidence="2">
    <location>
        <begin position="143"/>
        <end position="164"/>
    </location>
</feature>
<accession>A0A7W4YG38</accession>
<gene>
    <name evidence="4" type="ORF">FHX72_001783</name>
</gene>
<feature type="compositionally biased region" description="Polar residues" evidence="1">
    <location>
        <begin position="579"/>
        <end position="593"/>
    </location>
</feature>
<organism evidence="4 5">
    <name type="scientific">Pseudoclavibacter helvolus</name>
    <dbReference type="NCBI Taxonomy" id="255205"/>
    <lineage>
        <taxon>Bacteria</taxon>
        <taxon>Bacillati</taxon>
        <taxon>Actinomycetota</taxon>
        <taxon>Actinomycetes</taxon>
        <taxon>Micrococcales</taxon>
        <taxon>Microbacteriaceae</taxon>
        <taxon>Pseudoclavibacter</taxon>
    </lineage>
</organism>
<dbReference type="Proteomes" id="UP000545286">
    <property type="component" value="Unassembled WGS sequence"/>
</dbReference>
<dbReference type="EMBL" id="JACHWJ010000002">
    <property type="protein sequence ID" value="MBB2957646.1"/>
    <property type="molecule type" value="Genomic_DNA"/>
</dbReference>
<proteinExistence type="predicted"/>
<dbReference type="SMART" id="SM00460">
    <property type="entry name" value="TGc"/>
    <property type="match status" value="1"/>
</dbReference>